<organism evidence="8 9">
    <name type="scientific">Onchocerca volvulus</name>
    <dbReference type="NCBI Taxonomy" id="6282"/>
    <lineage>
        <taxon>Eukaryota</taxon>
        <taxon>Metazoa</taxon>
        <taxon>Ecdysozoa</taxon>
        <taxon>Nematoda</taxon>
        <taxon>Chromadorea</taxon>
        <taxon>Rhabditida</taxon>
        <taxon>Spirurina</taxon>
        <taxon>Spiruromorpha</taxon>
        <taxon>Filarioidea</taxon>
        <taxon>Onchocercidae</taxon>
        <taxon>Onchocerca</taxon>
    </lineage>
</organism>
<evidence type="ECO:0000313" key="8">
    <source>
        <dbReference type="EnsemblMetazoa" id="OVOC13402.1"/>
    </source>
</evidence>
<evidence type="ECO:0000256" key="1">
    <source>
        <dbReference type="ARBA" id="ARBA00004141"/>
    </source>
</evidence>
<dbReference type="Pfam" id="PF06963">
    <property type="entry name" value="FPN1"/>
    <property type="match status" value="1"/>
</dbReference>
<reference evidence="8" key="2">
    <citation type="submission" date="2022-06" db="UniProtKB">
        <authorList>
            <consortium name="EnsemblMetazoa"/>
        </authorList>
    </citation>
    <scope>IDENTIFICATION</scope>
</reference>
<dbReference type="PANTHER" id="PTHR11660:SF57">
    <property type="entry name" value="SOLUTE CARRIER FAMILY 40 MEMBER"/>
    <property type="match status" value="1"/>
</dbReference>
<evidence type="ECO:0000256" key="5">
    <source>
        <dbReference type="ARBA" id="ARBA00022989"/>
    </source>
</evidence>
<feature type="transmembrane region" description="Helical" evidence="7">
    <location>
        <begin position="81"/>
        <end position="102"/>
    </location>
</feature>
<protein>
    <recommendedName>
        <fullName evidence="7">Solute carrier family 40 member</fullName>
    </recommendedName>
</protein>
<feature type="transmembrane region" description="Helical" evidence="7">
    <location>
        <begin position="114"/>
        <end position="137"/>
    </location>
</feature>
<keyword evidence="9" id="KW-1185">Reference proteome</keyword>
<name>A0A8R1TN91_ONCVO</name>
<evidence type="ECO:0000256" key="4">
    <source>
        <dbReference type="ARBA" id="ARBA00022692"/>
    </source>
</evidence>
<keyword evidence="3 7" id="KW-0813">Transport</keyword>
<dbReference type="SUPFAM" id="SSF103473">
    <property type="entry name" value="MFS general substrate transporter"/>
    <property type="match status" value="1"/>
</dbReference>
<accession>A0A8R1TN91</accession>
<sequence length="238" mass="26662">MQSSNEQRRHKFPSANLCGLYLAYTISCIGDRLWTFAQILILEYVGGIRLVCFNQLIEEIIIMAFSSVIGNWMDRHTRKNGIITVLTINNVNVAISAALLAASITISEMGSISLLWHILYIICIVLSIITCSLGCLASEMEKMAFTKDWIVVITEKDESSLSAANAWMKTIDLSSSVVSPFTAGYIINSISYPFACMIFVIWNLLSVIMEAYIIIKVYKTVPELATRESSLHGKFIYY</sequence>
<dbReference type="InterPro" id="IPR036259">
    <property type="entry name" value="MFS_trans_sf"/>
</dbReference>
<dbReference type="PANTHER" id="PTHR11660">
    <property type="entry name" value="SOLUTE CARRIER FAMILY 40 MEMBER"/>
    <property type="match status" value="1"/>
</dbReference>
<feature type="transmembrane region" description="Helical" evidence="7">
    <location>
        <begin position="194"/>
        <end position="215"/>
    </location>
</feature>
<comment type="caution">
    <text evidence="7">Lacks conserved residue(s) required for the propagation of feature annotation.</text>
</comment>
<evidence type="ECO:0000256" key="3">
    <source>
        <dbReference type="ARBA" id="ARBA00022448"/>
    </source>
</evidence>
<dbReference type="EnsemblMetazoa" id="OVOC13402.1">
    <property type="protein sequence ID" value="OVOC13402.1"/>
    <property type="gene ID" value="WBGene00255408"/>
</dbReference>
<evidence type="ECO:0000256" key="7">
    <source>
        <dbReference type="RuleBase" id="RU365065"/>
    </source>
</evidence>
<dbReference type="InterPro" id="IPR009716">
    <property type="entry name" value="Ferroportin-1"/>
</dbReference>
<dbReference type="GO" id="GO:0005381">
    <property type="term" value="F:iron ion transmembrane transporter activity"/>
    <property type="evidence" value="ECO:0007669"/>
    <property type="project" value="UniProtKB-UniRule"/>
</dbReference>
<comment type="subcellular location">
    <subcellularLocation>
        <location evidence="1 7">Membrane</location>
        <topology evidence="1 7">Multi-pass membrane protein</topology>
    </subcellularLocation>
</comment>
<dbReference type="Proteomes" id="UP000024404">
    <property type="component" value="Unassembled WGS sequence"/>
</dbReference>
<feature type="transmembrane region" description="Helical" evidence="7">
    <location>
        <begin position="47"/>
        <end position="69"/>
    </location>
</feature>
<keyword evidence="7" id="KW-0406">Ion transport</keyword>
<evidence type="ECO:0000313" key="9">
    <source>
        <dbReference type="Proteomes" id="UP000024404"/>
    </source>
</evidence>
<comment type="similarity">
    <text evidence="2 7">Belongs to the ferroportin (FP) (TC 2.A.100) family. SLC40A subfamily.</text>
</comment>
<keyword evidence="4 7" id="KW-0812">Transmembrane</keyword>
<comment type="function">
    <text evidence="7">May be involved in iron transport and iron homeostasis.</text>
</comment>
<feature type="transmembrane region" description="Helical" evidence="7">
    <location>
        <begin position="21"/>
        <end position="41"/>
    </location>
</feature>
<keyword evidence="5 7" id="KW-1133">Transmembrane helix</keyword>
<dbReference type="AlphaFoldDB" id="A0A8R1TN91"/>
<reference evidence="9" key="1">
    <citation type="submission" date="2013-10" db="EMBL/GenBank/DDBJ databases">
        <title>Genome sequencing of Onchocerca volvulus.</title>
        <authorList>
            <person name="Cotton J."/>
            <person name="Tsai J."/>
            <person name="Stanley E."/>
            <person name="Tracey A."/>
            <person name="Holroyd N."/>
            <person name="Lustigman S."/>
            <person name="Berriman M."/>
        </authorList>
    </citation>
    <scope>NUCLEOTIDE SEQUENCE</scope>
</reference>
<keyword evidence="6 7" id="KW-0472">Membrane</keyword>
<proteinExistence type="inferred from homology"/>
<dbReference type="EMBL" id="CMVM020000374">
    <property type="status" value="NOT_ANNOTATED_CDS"/>
    <property type="molecule type" value="Genomic_DNA"/>
</dbReference>
<evidence type="ECO:0000256" key="6">
    <source>
        <dbReference type="ARBA" id="ARBA00023136"/>
    </source>
</evidence>
<dbReference type="GO" id="GO:0016020">
    <property type="term" value="C:membrane"/>
    <property type="evidence" value="ECO:0007669"/>
    <property type="project" value="UniProtKB-SubCell"/>
</dbReference>
<evidence type="ECO:0000256" key="2">
    <source>
        <dbReference type="ARBA" id="ARBA00006279"/>
    </source>
</evidence>